<keyword evidence="2 5" id="KW-0731">Sigma factor</keyword>
<dbReference type="Gene3D" id="1.10.1740.10">
    <property type="match status" value="1"/>
</dbReference>
<evidence type="ECO:0000256" key="3">
    <source>
        <dbReference type="ARBA" id="ARBA00023125"/>
    </source>
</evidence>
<dbReference type="GO" id="GO:0003899">
    <property type="term" value="F:DNA-directed RNA polymerase activity"/>
    <property type="evidence" value="ECO:0007669"/>
    <property type="project" value="InterPro"/>
</dbReference>
<evidence type="ECO:0000313" key="9">
    <source>
        <dbReference type="EMBL" id="GEN30452.1"/>
    </source>
</evidence>
<dbReference type="CDD" id="cd06171">
    <property type="entry name" value="Sigma70_r4"/>
    <property type="match status" value="1"/>
</dbReference>
<gene>
    <name evidence="9" type="primary">sigD</name>
    <name evidence="9" type="ORF">CQU01_06900</name>
</gene>
<dbReference type="NCBIfam" id="NF005413">
    <property type="entry name" value="PRK06986.1"/>
    <property type="match status" value="1"/>
</dbReference>
<dbReference type="PROSITE" id="PS00715">
    <property type="entry name" value="SIGMA70_1"/>
    <property type="match status" value="1"/>
</dbReference>
<feature type="coiled-coil region" evidence="6">
    <location>
        <begin position="188"/>
        <end position="215"/>
    </location>
</feature>
<evidence type="ECO:0000313" key="10">
    <source>
        <dbReference type="Proteomes" id="UP000321491"/>
    </source>
</evidence>
<dbReference type="GO" id="GO:0003677">
    <property type="term" value="F:DNA binding"/>
    <property type="evidence" value="ECO:0007669"/>
    <property type="project" value="UniProtKB-KW"/>
</dbReference>
<keyword evidence="6" id="KW-0175">Coiled coil</keyword>
<accession>A0A511UZA6</accession>
<dbReference type="InterPro" id="IPR000943">
    <property type="entry name" value="RNA_pol_sigma70"/>
</dbReference>
<dbReference type="PRINTS" id="PR00046">
    <property type="entry name" value="SIGMA70FCT"/>
</dbReference>
<evidence type="ECO:0000256" key="5">
    <source>
        <dbReference type="RuleBase" id="RU362124"/>
    </source>
</evidence>
<dbReference type="InterPro" id="IPR007624">
    <property type="entry name" value="RNA_pol_sigma70_r3"/>
</dbReference>
<dbReference type="AlphaFoldDB" id="A0A511UZA6"/>
<dbReference type="SUPFAM" id="SSF88659">
    <property type="entry name" value="Sigma3 and sigma4 domains of RNA polymerase sigma factors"/>
    <property type="match status" value="2"/>
</dbReference>
<keyword evidence="1 5" id="KW-0805">Transcription regulation</keyword>
<dbReference type="PROSITE" id="PS00716">
    <property type="entry name" value="SIGMA70_2"/>
    <property type="match status" value="1"/>
</dbReference>
<comment type="function">
    <text evidence="5">Sigma factors are initiation factors that promote the attachment of RNA polymerase to specific initiation sites and are then released.</text>
</comment>
<dbReference type="RefSeq" id="WP_146935724.1">
    <property type="nucleotide sequence ID" value="NZ_BJXW01000008.1"/>
</dbReference>
<sequence>MSTHLSSLEEKLWDNFLANKNGDAASRLIDNYMYLVHFHVERIATHLPPNVLKDDLISYGMVGLYDAIKKFERKRGLKFDTYASFRIRGAIIDGLRKEDWVPRSMREKMKKIDETSRILEQKYEREPTAEEIAKEVNMTVDEVETVMRDTLFSNIMSIDEQPNDHYTDQKEGIGYAIPDNKVIQPEEKLLMDELLDDLEKALQTLNKNEQLIINLFYHHELTFTEIGKILDLTTSRISQIHKKAIFKLNKVLLKVIEHG</sequence>
<dbReference type="Proteomes" id="UP000321491">
    <property type="component" value="Unassembled WGS sequence"/>
</dbReference>
<keyword evidence="4 5" id="KW-0804">Transcription</keyword>
<feature type="domain" description="RNA polymerase sigma-70" evidence="8">
    <location>
        <begin position="222"/>
        <end position="248"/>
    </location>
</feature>
<proteinExistence type="inferred from homology"/>
<keyword evidence="3 5" id="KW-0238">DNA-binding</keyword>
<dbReference type="Gene3D" id="1.20.140.160">
    <property type="match status" value="1"/>
</dbReference>
<reference evidence="9 10" key="1">
    <citation type="submission" date="2019-07" db="EMBL/GenBank/DDBJ databases">
        <title>Whole genome shotgun sequence of Cerasibacillus quisquiliarum NBRC 102429.</title>
        <authorList>
            <person name="Hosoyama A."/>
            <person name="Uohara A."/>
            <person name="Ohji S."/>
            <person name="Ichikawa N."/>
        </authorList>
    </citation>
    <scope>NUCLEOTIDE SEQUENCE [LARGE SCALE GENOMIC DNA]</scope>
    <source>
        <strain evidence="9 10">NBRC 102429</strain>
    </source>
</reference>
<dbReference type="InterPro" id="IPR013324">
    <property type="entry name" value="RNA_pol_sigma_r3/r4-like"/>
</dbReference>
<dbReference type="InterPro" id="IPR012845">
    <property type="entry name" value="RNA_pol_sigma_FliA_WhiG"/>
</dbReference>
<keyword evidence="10" id="KW-1185">Reference proteome</keyword>
<dbReference type="InterPro" id="IPR007627">
    <property type="entry name" value="RNA_pol_sigma70_r2"/>
</dbReference>
<dbReference type="InterPro" id="IPR013325">
    <property type="entry name" value="RNA_pol_sigma_r2"/>
</dbReference>
<dbReference type="InterPro" id="IPR014284">
    <property type="entry name" value="RNA_pol_sigma-70_dom"/>
</dbReference>
<dbReference type="PANTHER" id="PTHR30385">
    <property type="entry name" value="SIGMA FACTOR F FLAGELLAR"/>
    <property type="match status" value="1"/>
</dbReference>
<dbReference type="GO" id="GO:0006352">
    <property type="term" value="P:DNA-templated transcription initiation"/>
    <property type="evidence" value="ECO:0007669"/>
    <property type="project" value="InterPro"/>
</dbReference>
<evidence type="ECO:0000256" key="6">
    <source>
        <dbReference type="SAM" id="Coils"/>
    </source>
</evidence>
<comment type="caution">
    <text evidence="9">The sequence shown here is derived from an EMBL/GenBank/DDBJ whole genome shotgun (WGS) entry which is preliminary data.</text>
</comment>
<name>A0A511UZA6_9BACI</name>
<dbReference type="PANTHER" id="PTHR30385:SF7">
    <property type="entry name" value="RNA POLYMERASE SIGMA FACTOR FLIA"/>
    <property type="match status" value="1"/>
</dbReference>
<dbReference type="InterPro" id="IPR007630">
    <property type="entry name" value="RNA_pol_sigma70_r4"/>
</dbReference>
<dbReference type="OrthoDB" id="9799825at2"/>
<protein>
    <recommendedName>
        <fullName evidence="5">RNA polymerase sigma factor</fullName>
    </recommendedName>
</protein>
<dbReference type="NCBIfam" id="TIGR02479">
    <property type="entry name" value="FliA_WhiG"/>
    <property type="match status" value="1"/>
</dbReference>
<evidence type="ECO:0000259" key="7">
    <source>
        <dbReference type="PROSITE" id="PS00715"/>
    </source>
</evidence>
<dbReference type="NCBIfam" id="TIGR02937">
    <property type="entry name" value="sigma70-ECF"/>
    <property type="match status" value="1"/>
</dbReference>
<feature type="domain" description="RNA polymerase sigma-70" evidence="7">
    <location>
        <begin position="55"/>
        <end position="68"/>
    </location>
</feature>
<organism evidence="9 10">
    <name type="scientific">Cerasibacillus quisquiliarum</name>
    <dbReference type="NCBI Taxonomy" id="227865"/>
    <lineage>
        <taxon>Bacteria</taxon>
        <taxon>Bacillati</taxon>
        <taxon>Bacillota</taxon>
        <taxon>Bacilli</taxon>
        <taxon>Bacillales</taxon>
        <taxon>Bacillaceae</taxon>
        <taxon>Cerasibacillus</taxon>
    </lineage>
</organism>
<dbReference type="GO" id="GO:0016987">
    <property type="term" value="F:sigma factor activity"/>
    <property type="evidence" value="ECO:0007669"/>
    <property type="project" value="UniProtKB-KW"/>
</dbReference>
<dbReference type="NCBIfam" id="NF005809">
    <property type="entry name" value="PRK07670.1"/>
    <property type="match status" value="1"/>
</dbReference>
<dbReference type="Pfam" id="PF04545">
    <property type="entry name" value="Sigma70_r4"/>
    <property type="match status" value="1"/>
</dbReference>
<dbReference type="Pfam" id="PF04539">
    <property type="entry name" value="Sigma70_r3"/>
    <property type="match status" value="1"/>
</dbReference>
<dbReference type="EMBL" id="BJXW01000008">
    <property type="protein sequence ID" value="GEN30452.1"/>
    <property type="molecule type" value="Genomic_DNA"/>
</dbReference>
<evidence type="ECO:0000256" key="1">
    <source>
        <dbReference type="ARBA" id="ARBA00023015"/>
    </source>
</evidence>
<comment type="similarity">
    <text evidence="5">Belongs to the sigma-70 factor family.</text>
</comment>
<evidence type="ECO:0000259" key="8">
    <source>
        <dbReference type="PROSITE" id="PS00716"/>
    </source>
</evidence>
<evidence type="ECO:0000256" key="2">
    <source>
        <dbReference type="ARBA" id="ARBA00023082"/>
    </source>
</evidence>
<dbReference type="SUPFAM" id="SSF88946">
    <property type="entry name" value="Sigma2 domain of RNA polymerase sigma factors"/>
    <property type="match status" value="1"/>
</dbReference>
<dbReference type="Pfam" id="PF04542">
    <property type="entry name" value="Sigma70_r2"/>
    <property type="match status" value="1"/>
</dbReference>
<evidence type="ECO:0000256" key="4">
    <source>
        <dbReference type="ARBA" id="ARBA00023163"/>
    </source>
</evidence>
<dbReference type="PIRSF" id="PIRSF000770">
    <property type="entry name" value="RNA_pol_sigma-SigE/K"/>
    <property type="match status" value="1"/>
</dbReference>